<proteinExistence type="predicted"/>
<dbReference type="STRING" id="1028.SAMN05661096_03600"/>
<sequence length="220" mass="25552">MVVANLGGAIEYWLGFQDKIGRSFMMNENALKYPLADYLVNEGNVDLQLIDLERAHPNFSNRQVDLTVLNPQNAPINNLFELKLAKVETRYQSEKQRIFNDLMRLYLGSLVSTDKCYFIITGKTTHFQTDFKNSPNTGIRFYDKWFSFIKGQTRTFNVATETNSTYWDIYNEFQQKYSKKYKGQTSNTLQLPNQITTTCEFMTAFSPSLVPYMIGVWSVK</sequence>
<dbReference type="EMBL" id="FXAW01000008">
    <property type="protein sequence ID" value="SMG49314.1"/>
    <property type="molecule type" value="Genomic_DNA"/>
</dbReference>
<dbReference type="Proteomes" id="UP000193804">
    <property type="component" value="Unassembled WGS sequence"/>
</dbReference>
<dbReference type="AlphaFoldDB" id="A0A1X7L774"/>
<gene>
    <name evidence="1" type="ORF">SAMN05661096_03600</name>
</gene>
<keyword evidence="2" id="KW-1185">Reference proteome</keyword>
<accession>A0A1X7L774</accession>
<protein>
    <submittedName>
        <fullName evidence="1">Uncharacterized protein</fullName>
    </submittedName>
</protein>
<reference evidence="2" key="1">
    <citation type="submission" date="2017-04" db="EMBL/GenBank/DDBJ databases">
        <authorList>
            <person name="Varghese N."/>
            <person name="Submissions S."/>
        </authorList>
    </citation>
    <scope>NUCLEOTIDE SEQUENCE [LARGE SCALE GENOMIC DNA]</scope>
    <source>
        <strain evidence="2">DSM 4125</strain>
    </source>
</reference>
<dbReference type="RefSeq" id="WP_085518723.1">
    <property type="nucleotide sequence ID" value="NZ_FXAW01000008.1"/>
</dbReference>
<organism evidence="1 2">
    <name type="scientific">Marivirga sericea</name>
    <dbReference type="NCBI Taxonomy" id="1028"/>
    <lineage>
        <taxon>Bacteria</taxon>
        <taxon>Pseudomonadati</taxon>
        <taxon>Bacteroidota</taxon>
        <taxon>Cytophagia</taxon>
        <taxon>Cytophagales</taxon>
        <taxon>Marivirgaceae</taxon>
        <taxon>Marivirga</taxon>
    </lineage>
</organism>
<name>A0A1X7L774_9BACT</name>
<evidence type="ECO:0000313" key="2">
    <source>
        <dbReference type="Proteomes" id="UP000193804"/>
    </source>
</evidence>
<evidence type="ECO:0000313" key="1">
    <source>
        <dbReference type="EMBL" id="SMG49314.1"/>
    </source>
</evidence>
<dbReference type="OrthoDB" id="1494229at2"/>